<evidence type="ECO:0000313" key="1">
    <source>
        <dbReference type="EMBL" id="OXA50571.1"/>
    </source>
</evidence>
<dbReference type="AlphaFoldDB" id="A0A226E0W8"/>
<comment type="caution">
    <text evidence="1">The sequence shown here is derived from an EMBL/GenBank/DDBJ whole genome shotgun (WGS) entry which is preliminary data.</text>
</comment>
<gene>
    <name evidence="1" type="ORF">Fcan01_14241</name>
</gene>
<sequence length="330" mass="38046">MYRYIAQFQQEKKAFNVHPNFTIIATCPMMEPMAKFFTVFGPYIKTLEIRKCFWMGHNFPVIIDGVPNLESLSFVGRVSGEDCVYPNVERDDVTRLATISKFLFWPRLKFLSLDVRSHPDDDFSFRLDPGTIQPFLIQLLIASPNLETFNFRSNPEQSFARMVFHTLLSQDEIKLKKLTHICALPIRQVSPSEVHALRMKTFPLTDLSLDICCARITVAMLHDLLSSVGATLKRLYLKFLLPDDILCREFPSSKRLKELRLLTLINYRGNLGFVADLVKLKVLHLDQTLPNMVFEGVGNEGKVYAFPFSLRLDPLRYRNGVGERRIFLCS</sequence>
<protein>
    <submittedName>
        <fullName evidence="1">Uncharacterized protein</fullName>
    </submittedName>
</protein>
<evidence type="ECO:0000313" key="2">
    <source>
        <dbReference type="Proteomes" id="UP000198287"/>
    </source>
</evidence>
<keyword evidence="2" id="KW-1185">Reference proteome</keyword>
<name>A0A226E0W8_FOLCA</name>
<dbReference type="InterPro" id="IPR032675">
    <property type="entry name" value="LRR_dom_sf"/>
</dbReference>
<reference evidence="1 2" key="1">
    <citation type="submission" date="2015-12" db="EMBL/GenBank/DDBJ databases">
        <title>The genome of Folsomia candida.</title>
        <authorList>
            <person name="Faddeeva A."/>
            <person name="Derks M.F."/>
            <person name="Anvar Y."/>
            <person name="Smit S."/>
            <person name="Van Straalen N."/>
            <person name="Roelofs D."/>
        </authorList>
    </citation>
    <scope>NUCLEOTIDE SEQUENCE [LARGE SCALE GENOMIC DNA]</scope>
    <source>
        <strain evidence="1 2">VU population</strain>
        <tissue evidence="1">Whole body</tissue>
    </source>
</reference>
<dbReference type="Proteomes" id="UP000198287">
    <property type="component" value="Unassembled WGS sequence"/>
</dbReference>
<organism evidence="1 2">
    <name type="scientific">Folsomia candida</name>
    <name type="common">Springtail</name>
    <dbReference type="NCBI Taxonomy" id="158441"/>
    <lineage>
        <taxon>Eukaryota</taxon>
        <taxon>Metazoa</taxon>
        <taxon>Ecdysozoa</taxon>
        <taxon>Arthropoda</taxon>
        <taxon>Hexapoda</taxon>
        <taxon>Collembola</taxon>
        <taxon>Entomobryomorpha</taxon>
        <taxon>Isotomoidea</taxon>
        <taxon>Isotomidae</taxon>
        <taxon>Proisotominae</taxon>
        <taxon>Folsomia</taxon>
    </lineage>
</organism>
<proteinExistence type="predicted"/>
<dbReference type="Gene3D" id="3.80.10.10">
    <property type="entry name" value="Ribonuclease Inhibitor"/>
    <property type="match status" value="1"/>
</dbReference>
<accession>A0A226E0W8</accession>
<dbReference type="SUPFAM" id="SSF52047">
    <property type="entry name" value="RNI-like"/>
    <property type="match status" value="1"/>
</dbReference>
<dbReference type="EMBL" id="LNIX01000008">
    <property type="protein sequence ID" value="OXA50571.1"/>
    <property type="molecule type" value="Genomic_DNA"/>
</dbReference>